<dbReference type="AlphaFoldDB" id="A0AAX4NYJ4"/>
<sequence>MGLRRNSNWDFTRPVFCRLDLESQSLHHAVERGDVDSLQRLIDTDLKQCINLVDSVNARDGLLKGTPLHAAAEEGDAKVAKFLLLNEADIFAKDRHGNEPLHLASVRGHTKLINLFIEKGAMVNNRNDAGNTALHYACNKGHNEAVDLLLRKGSVLNSKNANGWTPLHLAVVSAHFETVRILGTRGADLDCQDSKGNTPLHLACECNNTGMVEFLLSSGAKTKVENKGGQLPGDLASRPVIKDILGWKPNEKRRSSSNSSASTSSGRGGKGDLLGKPKPLENKLVAKVRSSATQPVNSPESFQDRMKRLTREKRMTKKNNKTVLKKESEGSRPGSRASSAWNKRFLKKYGLTSKNLFAPTL</sequence>
<keyword evidence="6" id="KW-1185">Reference proteome</keyword>
<dbReference type="PROSITE" id="PS50088">
    <property type="entry name" value="ANK_REPEAT"/>
    <property type="match status" value="5"/>
</dbReference>
<protein>
    <submittedName>
        <fullName evidence="5">ANK_REP_REGION domain-containing protein</fullName>
    </submittedName>
</protein>
<proteinExistence type="predicted"/>
<feature type="compositionally biased region" description="Basic and acidic residues" evidence="4">
    <location>
        <begin position="269"/>
        <end position="278"/>
    </location>
</feature>
<evidence type="ECO:0000256" key="2">
    <source>
        <dbReference type="ARBA" id="ARBA00023043"/>
    </source>
</evidence>
<evidence type="ECO:0000313" key="5">
    <source>
        <dbReference type="EMBL" id="WZN58950.1"/>
    </source>
</evidence>
<name>A0AAX4NYJ4_9CHLO</name>
<feature type="compositionally biased region" description="Low complexity" evidence="4">
    <location>
        <begin position="256"/>
        <end position="265"/>
    </location>
</feature>
<dbReference type="InterPro" id="IPR036770">
    <property type="entry name" value="Ankyrin_rpt-contain_sf"/>
</dbReference>
<accession>A0AAX4NYJ4</accession>
<feature type="repeat" description="ANK" evidence="3">
    <location>
        <begin position="63"/>
        <end position="95"/>
    </location>
</feature>
<feature type="repeat" description="ANK" evidence="3">
    <location>
        <begin position="162"/>
        <end position="194"/>
    </location>
</feature>
<evidence type="ECO:0000256" key="1">
    <source>
        <dbReference type="ARBA" id="ARBA00022737"/>
    </source>
</evidence>
<dbReference type="PROSITE" id="PS50297">
    <property type="entry name" value="ANK_REP_REGION"/>
    <property type="match status" value="5"/>
</dbReference>
<feature type="repeat" description="ANK" evidence="3">
    <location>
        <begin position="129"/>
        <end position="161"/>
    </location>
</feature>
<gene>
    <name evidence="5" type="ORF">HKI87_01g04750</name>
</gene>
<feature type="region of interest" description="Disordered" evidence="4">
    <location>
        <begin position="245"/>
        <end position="278"/>
    </location>
</feature>
<dbReference type="PANTHER" id="PTHR24171">
    <property type="entry name" value="ANKYRIN REPEAT DOMAIN-CONTAINING PROTEIN 39-RELATED"/>
    <property type="match status" value="1"/>
</dbReference>
<dbReference type="SUPFAM" id="SSF48403">
    <property type="entry name" value="Ankyrin repeat"/>
    <property type="match status" value="1"/>
</dbReference>
<reference evidence="5 6" key="1">
    <citation type="submission" date="2024-03" db="EMBL/GenBank/DDBJ databases">
        <title>Complete genome sequence of the green alga Chloropicon roscoffensis RCC1871.</title>
        <authorList>
            <person name="Lemieux C."/>
            <person name="Pombert J.-F."/>
            <person name="Otis C."/>
            <person name="Turmel M."/>
        </authorList>
    </citation>
    <scope>NUCLEOTIDE SEQUENCE [LARGE SCALE GENOMIC DNA]</scope>
    <source>
        <strain evidence="5 6">RCC1871</strain>
    </source>
</reference>
<dbReference type="Gene3D" id="1.25.40.20">
    <property type="entry name" value="Ankyrin repeat-containing domain"/>
    <property type="match status" value="2"/>
</dbReference>
<dbReference type="EMBL" id="CP151501">
    <property type="protein sequence ID" value="WZN58950.1"/>
    <property type="molecule type" value="Genomic_DNA"/>
</dbReference>
<feature type="repeat" description="ANK" evidence="3">
    <location>
        <begin position="195"/>
        <end position="227"/>
    </location>
</feature>
<keyword evidence="2 3" id="KW-0040">ANK repeat</keyword>
<dbReference type="InterPro" id="IPR002110">
    <property type="entry name" value="Ankyrin_rpt"/>
</dbReference>
<evidence type="ECO:0000256" key="3">
    <source>
        <dbReference type="PROSITE-ProRule" id="PRU00023"/>
    </source>
</evidence>
<dbReference type="Proteomes" id="UP001472866">
    <property type="component" value="Chromosome 01"/>
</dbReference>
<keyword evidence="1" id="KW-0677">Repeat</keyword>
<dbReference type="PRINTS" id="PR01415">
    <property type="entry name" value="ANKYRIN"/>
</dbReference>
<organism evidence="5 6">
    <name type="scientific">Chloropicon roscoffensis</name>
    <dbReference type="NCBI Taxonomy" id="1461544"/>
    <lineage>
        <taxon>Eukaryota</taxon>
        <taxon>Viridiplantae</taxon>
        <taxon>Chlorophyta</taxon>
        <taxon>Chloropicophyceae</taxon>
        <taxon>Chloropicales</taxon>
        <taxon>Chloropicaceae</taxon>
        <taxon>Chloropicon</taxon>
    </lineage>
</organism>
<feature type="repeat" description="ANK" evidence="3">
    <location>
        <begin position="96"/>
        <end position="128"/>
    </location>
</feature>
<evidence type="ECO:0000313" key="6">
    <source>
        <dbReference type="Proteomes" id="UP001472866"/>
    </source>
</evidence>
<evidence type="ECO:0000256" key="4">
    <source>
        <dbReference type="SAM" id="MobiDB-lite"/>
    </source>
</evidence>
<dbReference type="Pfam" id="PF12796">
    <property type="entry name" value="Ank_2"/>
    <property type="match status" value="1"/>
</dbReference>
<dbReference type="Pfam" id="PF13637">
    <property type="entry name" value="Ank_4"/>
    <property type="match status" value="1"/>
</dbReference>
<feature type="region of interest" description="Disordered" evidence="4">
    <location>
        <begin position="313"/>
        <end position="339"/>
    </location>
</feature>
<dbReference type="SMART" id="SM00248">
    <property type="entry name" value="ANK"/>
    <property type="match status" value="6"/>
</dbReference>